<sequence>MSKFRILPGAAGIIALTATMGFVDGKREIEAELFSRERAVLVRTYSEIGADGSWSGNQAGSKPDISAYLVEIKRGDTIKKVLVDAASGKILVS</sequence>
<gene>
    <name evidence="1" type="ORF">AWT59_0664</name>
</gene>
<dbReference type="Proteomes" id="UP000070578">
    <property type="component" value="Unassembled WGS sequence"/>
</dbReference>
<reference evidence="1 2" key="2">
    <citation type="submission" date="2016-03" db="EMBL/GenBank/DDBJ databases">
        <title>New uncultured bacterium of the family Gallionellaceae from acid mine drainage: description and reconstruction of genome based on metagenomic analysis of microbial community.</title>
        <authorList>
            <person name="Kadnikov V."/>
            <person name="Ivasenko D."/>
            <person name="Beletsky A."/>
            <person name="Mardanov A."/>
            <person name="Danilova E."/>
            <person name="Pimenov N."/>
            <person name="Karnachuk O."/>
            <person name="Ravin N."/>
        </authorList>
    </citation>
    <scope>NUCLEOTIDE SEQUENCE [LARGE SCALE GENOMIC DNA]</scope>
    <source>
        <strain evidence="1">ShG14-8</strain>
    </source>
</reference>
<protein>
    <recommendedName>
        <fullName evidence="3">PepSY domain-containing protein</fullName>
    </recommendedName>
</protein>
<evidence type="ECO:0000313" key="1">
    <source>
        <dbReference type="EMBL" id="KXS33231.1"/>
    </source>
</evidence>
<name>A0A139BW67_9PROT</name>
<proteinExistence type="predicted"/>
<evidence type="ECO:0000313" key="2">
    <source>
        <dbReference type="Proteomes" id="UP000070578"/>
    </source>
</evidence>
<dbReference type="AlphaFoldDB" id="A0A139BW67"/>
<reference evidence="1 2" key="1">
    <citation type="submission" date="2016-02" db="EMBL/GenBank/DDBJ databases">
        <authorList>
            <person name="Wen L."/>
            <person name="He K."/>
            <person name="Yang H."/>
        </authorList>
    </citation>
    <scope>NUCLEOTIDE SEQUENCE [LARGE SCALE GENOMIC DNA]</scope>
    <source>
        <strain evidence="1">ShG14-8</strain>
    </source>
</reference>
<dbReference type="EMBL" id="LSLI01000009">
    <property type="protein sequence ID" value="KXS33231.1"/>
    <property type="molecule type" value="Genomic_DNA"/>
</dbReference>
<evidence type="ECO:0008006" key="3">
    <source>
        <dbReference type="Google" id="ProtNLM"/>
    </source>
</evidence>
<comment type="caution">
    <text evidence="1">The sequence shown here is derived from an EMBL/GenBank/DDBJ whole genome shotgun (WGS) entry which is preliminary data.</text>
</comment>
<accession>A0A139BW67</accession>
<organism evidence="1 2">
    <name type="scientific">Candidatus Gallionella acididurans</name>
    <dbReference type="NCBI Taxonomy" id="1796491"/>
    <lineage>
        <taxon>Bacteria</taxon>
        <taxon>Pseudomonadati</taxon>
        <taxon>Pseudomonadota</taxon>
        <taxon>Betaproteobacteria</taxon>
        <taxon>Nitrosomonadales</taxon>
        <taxon>Gallionellaceae</taxon>
        <taxon>Gallionella</taxon>
    </lineage>
</organism>